<dbReference type="InterPro" id="IPR007569">
    <property type="entry name" value="DUF559"/>
</dbReference>
<evidence type="ECO:0000313" key="2">
    <source>
        <dbReference type="EMBL" id="MCL6683362.1"/>
    </source>
</evidence>
<keyword evidence="2" id="KW-0378">Hydrolase</keyword>
<dbReference type="GO" id="GO:0004519">
    <property type="term" value="F:endonuclease activity"/>
    <property type="evidence" value="ECO:0007669"/>
    <property type="project" value="UniProtKB-KW"/>
</dbReference>
<dbReference type="CDD" id="cd01038">
    <property type="entry name" value="Endonuclease_DUF559"/>
    <property type="match status" value="1"/>
</dbReference>
<dbReference type="SUPFAM" id="SSF52980">
    <property type="entry name" value="Restriction endonuclease-like"/>
    <property type="match status" value="1"/>
</dbReference>
<dbReference type="EMBL" id="JAMGBD010000001">
    <property type="protein sequence ID" value="MCL6683362.1"/>
    <property type="molecule type" value="Genomic_DNA"/>
</dbReference>
<organism evidence="2 3">
    <name type="scientific">Sphingomonas alba</name>
    <dbReference type="NCBI Taxonomy" id="2908208"/>
    <lineage>
        <taxon>Bacteria</taxon>
        <taxon>Pseudomonadati</taxon>
        <taxon>Pseudomonadota</taxon>
        <taxon>Alphaproteobacteria</taxon>
        <taxon>Sphingomonadales</taxon>
        <taxon>Sphingomonadaceae</taxon>
        <taxon>Sphingomonas</taxon>
    </lineage>
</organism>
<dbReference type="PANTHER" id="PTHR38590">
    <property type="entry name" value="BLL0828 PROTEIN"/>
    <property type="match status" value="1"/>
</dbReference>
<dbReference type="Pfam" id="PF04480">
    <property type="entry name" value="DUF559"/>
    <property type="match status" value="1"/>
</dbReference>
<comment type="caution">
    <text evidence="2">The sequence shown here is derived from an EMBL/GenBank/DDBJ whole genome shotgun (WGS) entry which is preliminary data.</text>
</comment>
<feature type="domain" description="DUF559" evidence="1">
    <location>
        <begin position="5"/>
        <end position="95"/>
    </location>
</feature>
<reference evidence="2" key="1">
    <citation type="submission" date="2022-05" db="EMBL/GenBank/DDBJ databases">
        <authorList>
            <person name="Jo J.-H."/>
            <person name="Im W.-T."/>
        </authorList>
    </citation>
    <scope>NUCLEOTIDE SEQUENCE</scope>
    <source>
        <strain evidence="2">SE158</strain>
    </source>
</reference>
<keyword evidence="3" id="KW-1185">Reference proteome</keyword>
<gene>
    <name evidence="2" type="ORF">LZ536_05520</name>
</gene>
<dbReference type="PANTHER" id="PTHR38590:SF1">
    <property type="entry name" value="BLL0828 PROTEIN"/>
    <property type="match status" value="1"/>
</dbReference>
<dbReference type="Gene3D" id="3.40.960.10">
    <property type="entry name" value="VSR Endonuclease"/>
    <property type="match status" value="1"/>
</dbReference>
<evidence type="ECO:0000313" key="3">
    <source>
        <dbReference type="Proteomes" id="UP001165363"/>
    </source>
</evidence>
<accession>A0ABT0RLL6</accession>
<dbReference type="InterPro" id="IPR047216">
    <property type="entry name" value="Endonuclease_DUF559_bact"/>
</dbReference>
<dbReference type="InterPro" id="IPR011335">
    <property type="entry name" value="Restrct_endonuc-II-like"/>
</dbReference>
<evidence type="ECO:0000259" key="1">
    <source>
        <dbReference type="Pfam" id="PF04480"/>
    </source>
</evidence>
<sequence>MSPPEIILWQRLRQRPGGFKFRRQHPAGGYVLDFFCSEARLAIEVDGMAHDMGNAPRADEMRDSWLRMRNVQTLRIPASDVSRSPDQVIEWIVNNCVERAGPLHQPPAGPPPRSGEDV</sequence>
<protein>
    <submittedName>
        <fullName evidence="2">Endonuclease domain-containing protein</fullName>
    </submittedName>
</protein>
<dbReference type="Proteomes" id="UP001165363">
    <property type="component" value="Unassembled WGS sequence"/>
</dbReference>
<keyword evidence="2" id="KW-0255">Endonuclease</keyword>
<proteinExistence type="predicted"/>
<keyword evidence="2" id="KW-0540">Nuclease</keyword>
<name>A0ABT0RLL6_9SPHN</name>